<dbReference type="PROSITE" id="PS50932">
    <property type="entry name" value="HTH_LACI_2"/>
    <property type="match status" value="1"/>
</dbReference>
<evidence type="ECO:0000256" key="3">
    <source>
        <dbReference type="ARBA" id="ARBA00023163"/>
    </source>
</evidence>
<dbReference type="SUPFAM" id="SSF47413">
    <property type="entry name" value="lambda repressor-like DNA-binding domains"/>
    <property type="match status" value="1"/>
</dbReference>
<dbReference type="InterPro" id="IPR010982">
    <property type="entry name" value="Lambda_DNA-bd_dom_sf"/>
</dbReference>
<dbReference type="CDD" id="cd01392">
    <property type="entry name" value="HTH_LacI"/>
    <property type="match status" value="1"/>
</dbReference>
<evidence type="ECO:0000313" key="5">
    <source>
        <dbReference type="EMBL" id="THV33636.1"/>
    </source>
</evidence>
<dbReference type="InterPro" id="IPR028082">
    <property type="entry name" value="Peripla_BP_I"/>
</dbReference>
<gene>
    <name evidence="5" type="ORF">FAB82_26235</name>
</gene>
<keyword evidence="3" id="KW-0804">Transcription</keyword>
<dbReference type="PANTHER" id="PTHR30146">
    <property type="entry name" value="LACI-RELATED TRANSCRIPTIONAL REPRESSOR"/>
    <property type="match status" value="1"/>
</dbReference>
<protein>
    <submittedName>
        <fullName evidence="5">LacI family transcriptional regulator</fullName>
    </submittedName>
</protein>
<dbReference type="InterPro" id="IPR046335">
    <property type="entry name" value="LacI/GalR-like_sensor"/>
</dbReference>
<proteinExistence type="predicted"/>
<dbReference type="PANTHER" id="PTHR30146:SF109">
    <property type="entry name" value="HTH-TYPE TRANSCRIPTIONAL REGULATOR GALS"/>
    <property type="match status" value="1"/>
</dbReference>
<dbReference type="SUPFAM" id="SSF53822">
    <property type="entry name" value="Periplasmic binding protein-like I"/>
    <property type="match status" value="1"/>
</dbReference>
<evidence type="ECO:0000256" key="2">
    <source>
        <dbReference type="ARBA" id="ARBA00023125"/>
    </source>
</evidence>
<evidence type="ECO:0000256" key="1">
    <source>
        <dbReference type="ARBA" id="ARBA00023015"/>
    </source>
</evidence>
<accession>A0A4V4HQF3</accession>
<dbReference type="EMBL" id="STGY01000083">
    <property type="protein sequence ID" value="THV33636.1"/>
    <property type="molecule type" value="Genomic_DNA"/>
</dbReference>
<reference evidence="5 6" key="2">
    <citation type="submission" date="2019-05" db="EMBL/GenBank/DDBJ databases">
        <title>Glycomyces buryatensis sp. nov.</title>
        <authorList>
            <person name="Nikitina E."/>
        </authorList>
    </citation>
    <scope>NUCLEOTIDE SEQUENCE [LARGE SCALE GENOMIC DNA]</scope>
    <source>
        <strain evidence="5 6">18</strain>
    </source>
</reference>
<dbReference type="AlphaFoldDB" id="A0A4V4HQF3"/>
<dbReference type="Pfam" id="PF00356">
    <property type="entry name" value="LacI"/>
    <property type="match status" value="1"/>
</dbReference>
<keyword evidence="1" id="KW-0805">Transcription regulation</keyword>
<dbReference type="InterPro" id="IPR000843">
    <property type="entry name" value="HTH_LacI"/>
</dbReference>
<evidence type="ECO:0000313" key="6">
    <source>
        <dbReference type="Proteomes" id="UP000308760"/>
    </source>
</evidence>
<dbReference type="PRINTS" id="PR00036">
    <property type="entry name" value="HTHLACI"/>
</dbReference>
<dbReference type="Gene3D" id="3.40.50.2300">
    <property type="match status" value="2"/>
</dbReference>
<dbReference type="CDD" id="cd06267">
    <property type="entry name" value="PBP1_LacI_sugar_binding-like"/>
    <property type="match status" value="1"/>
</dbReference>
<dbReference type="GO" id="GO:0003700">
    <property type="term" value="F:DNA-binding transcription factor activity"/>
    <property type="evidence" value="ECO:0007669"/>
    <property type="project" value="TreeGrafter"/>
</dbReference>
<dbReference type="OrthoDB" id="4268837at2"/>
<dbReference type="SMART" id="SM00354">
    <property type="entry name" value="HTH_LACI"/>
    <property type="match status" value="1"/>
</dbReference>
<dbReference type="RefSeq" id="WP_136537517.1">
    <property type="nucleotide sequence ID" value="NZ_STGY01000083.1"/>
</dbReference>
<dbReference type="Proteomes" id="UP000308760">
    <property type="component" value="Unassembled WGS sequence"/>
</dbReference>
<evidence type="ECO:0000259" key="4">
    <source>
        <dbReference type="PROSITE" id="PS50932"/>
    </source>
</evidence>
<name>A0A4V4HQF3_9ACTN</name>
<dbReference type="Gene3D" id="1.10.260.40">
    <property type="entry name" value="lambda repressor-like DNA-binding domains"/>
    <property type="match status" value="1"/>
</dbReference>
<dbReference type="GO" id="GO:0000976">
    <property type="term" value="F:transcription cis-regulatory region binding"/>
    <property type="evidence" value="ECO:0007669"/>
    <property type="project" value="TreeGrafter"/>
</dbReference>
<comment type="caution">
    <text evidence="5">The sequence shown here is derived from an EMBL/GenBank/DDBJ whole genome shotgun (WGS) entry which is preliminary data.</text>
</comment>
<reference evidence="6" key="1">
    <citation type="submission" date="2019-04" db="EMBL/GenBank/DDBJ databases">
        <title>Nocardioides xinjiangensis sp. nov.</title>
        <authorList>
            <person name="Liu S."/>
        </authorList>
    </citation>
    <scope>NUCLEOTIDE SEQUENCE [LARGE SCALE GENOMIC DNA]</scope>
    <source>
        <strain evidence="6">18</strain>
    </source>
</reference>
<keyword evidence="2" id="KW-0238">DNA-binding</keyword>
<dbReference type="PROSITE" id="PS00356">
    <property type="entry name" value="HTH_LACI_1"/>
    <property type="match status" value="1"/>
</dbReference>
<feature type="domain" description="HTH lacI-type" evidence="4">
    <location>
        <begin position="15"/>
        <end position="69"/>
    </location>
</feature>
<dbReference type="Pfam" id="PF13377">
    <property type="entry name" value="Peripla_BP_3"/>
    <property type="match status" value="1"/>
</dbReference>
<sequence>MKRKGELSDLVRKRPTIHDVAAVSGVSRGTVSRVLNGQGNVSLAAETAVRRAVAETGYVVNRAARSLKTSRTGSVVMVLSEPQERLFEDPNFSVLMRVATNQLADRDMSLVLMIAGDDGGRERVVRYLRGGHADGALLVSTHAGDPLLQSIVSSGVPAVACGAVLGRESVIPYAAADDRGGASAMTEYLVEQGRRKIGMITGPLDTPGGSLRLEGFTSVLGRKAGKQMVVHGDYTQAGGESAMRKLLATVPDLDAVFVASDLMAAGALQALHVAGRSVPGDVAVGGFDDSAIATATRPALTTVRQPLAKVAEETVRLLIALMDEEEVESVTLPTQLVVRDSA</sequence>
<keyword evidence="6" id="KW-1185">Reference proteome</keyword>
<organism evidence="5 6">
    <name type="scientific">Glycomyces buryatensis</name>
    <dbReference type="NCBI Taxonomy" id="2570927"/>
    <lineage>
        <taxon>Bacteria</taxon>
        <taxon>Bacillati</taxon>
        <taxon>Actinomycetota</taxon>
        <taxon>Actinomycetes</taxon>
        <taxon>Glycomycetales</taxon>
        <taxon>Glycomycetaceae</taxon>
        <taxon>Glycomyces</taxon>
    </lineage>
</organism>